<evidence type="ECO:0000313" key="4">
    <source>
        <dbReference type="EMBL" id="KAK8925837.1"/>
    </source>
</evidence>
<dbReference type="Gene3D" id="3.20.20.80">
    <property type="entry name" value="Glycosidases"/>
    <property type="match status" value="1"/>
</dbReference>
<comment type="caution">
    <text evidence="4">The sequence shown here is derived from an EMBL/GenBank/DDBJ whole genome shotgun (WGS) entry which is preliminary data.</text>
</comment>
<dbReference type="GO" id="GO:0009505">
    <property type="term" value="C:plant-type cell wall"/>
    <property type="evidence" value="ECO:0007669"/>
    <property type="project" value="TreeGrafter"/>
</dbReference>
<dbReference type="Proteomes" id="UP001418222">
    <property type="component" value="Unassembled WGS sequence"/>
</dbReference>
<organism evidence="4 5">
    <name type="scientific">Platanthera zijinensis</name>
    <dbReference type="NCBI Taxonomy" id="2320716"/>
    <lineage>
        <taxon>Eukaryota</taxon>
        <taxon>Viridiplantae</taxon>
        <taxon>Streptophyta</taxon>
        <taxon>Embryophyta</taxon>
        <taxon>Tracheophyta</taxon>
        <taxon>Spermatophyta</taxon>
        <taxon>Magnoliopsida</taxon>
        <taxon>Liliopsida</taxon>
        <taxon>Asparagales</taxon>
        <taxon>Orchidaceae</taxon>
        <taxon>Orchidoideae</taxon>
        <taxon>Orchideae</taxon>
        <taxon>Orchidinae</taxon>
        <taxon>Platanthera</taxon>
    </lineage>
</organism>
<gene>
    <name evidence="4" type="ORF">KSP39_PZI018233</name>
</gene>
<keyword evidence="3" id="KW-0732">Signal</keyword>
<evidence type="ECO:0000256" key="3">
    <source>
        <dbReference type="SAM" id="SignalP"/>
    </source>
</evidence>
<dbReference type="EMBL" id="JBBWWQ010000016">
    <property type="protein sequence ID" value="KAK8925837.1"/>
    <property type="molecule type" value="Genomic_DNA"/>
</dbReference>
<evidence type="ECO:0000256" key="1">
    <source>
        <dbReference type="ARBA" id="ARBA00009800"/>
    </source>
</evidence>
<keyword evidence="2" id="KW-1133">Transmembrane helix</keyword>
<name>A0AAP0B2S0_9ASPA</name>
<reference evidence="4 5" key="1">
    <citation type="journal article" date="2022" name="Nat. Plants">
        <title>Genomes of leafy and leafless Platanthera orchids illuminate the evolution of mycoheterotrophy.</title>
        <authorList>
            <person name="Li M.H."/>
            <person name="Liu K.W."/>
            <person name="Li Z."/>
            <person name="Lu H.C."/>
            <person name="Ye Q.L."/>
            <person name="Zhang D."/>
            <person name="Wang J.Y."/>
            <person name="Li Y.F."/>
            <person name="Zhong Z.M."/>
            <person name="Liu X."/>
            <person name="Yu X."/>
            <person name="Liu D.K."/>
            <person name="Tu X.D."/>
            <person name="Liu B."/>
            <person name="Hao Y."/>
            <person name="Liao X.Y."/>
            <person name="Jiang Y.T."/>
            <person name="Sun W.H."/>
            <person name="Chen J."/>
            <person name="Chen Y.Q."/>
            <person name="Ai Y."/>
            <person name="Zhai J.W."/>
            <person name="Wu S.S."/>
            <person name="Zhou Z."/>
            <person name="Hsiao Y.Y."/>
            <person name="Wu W.L."/>
            <person name="Chen Y.Y."/>
            <person name="Lin Y.F."/>
            <person name="Hsu J.L."/>
            <person name="Li C.Y."/>
            <person name="Wang Z.W."/>
            <person name="Zhao X."/>
            <person name="Zhong W.Y."/>
            <person name="Ma X.K."/>
            <person name="Ma L."/>
            <person name="Huang J."/>
            <person name="Chen G.Z."/>
            <person name="Huang M.Z."/>
            <person name="Huang L."/>
            <person name="Peng D.H."/>
            <person name="Luo Y.B."/>
            <person name="Zou S.Q."/>
            <person name="Chen S.P."/>
            <person name="Lan S."/>
            <person name="Tsai W.C."/>
            <person name="Van de Peer Y."/>
            <person name="Liu Z.J."/>
        </authorList>
    </citation>
    <scope>NUCLEOTIDE SEQUENCE [LARGE SCALE GENOMIC DNA]</scope>
    <source>
        <strain evidence="4">Lor287</strain>
    </source>
</reference>
<dbReference type="Pfam" id="PF03662">
    <property type="entry name" value="Glyco_hydro_79n"/>
    <property type="match status" value="1"/>
</dbReference>
<dbReference type="SUPFAM" id="SSF51445">
    <property type="entry name" value="(Trans)glycosidases"/>
    <property type="match status" value="1"/>
</dbReference>
<accession>A0AAP0B2S0</accession>
<dbReference type="InterPro" id="IPR005199">
    <property type="entry name" value="Glyco_hydro_79"/>
</dbReference>
<dbReference type="PANTHER" id="PTHR14363:SF17">
    <property type="entry name" value="HEPARANASE-LIKE PROTEIN 3"/>
    <property type="match status" value="1"/>
</dbReference>
<protein>
    <submittedName>
        <fullName evidence="4">Heparanase-like protein 3</fullName>
    </submittedName>
</protein>
<dbReference type="GO" id="GO:0004566">
    <property type="term" value="F:beta-glucuronidase activity"/>
    <property type="evidence" value="ECO:0007669"/>
    <property type="project" value="TreeGrafter"/>
</dbReference>
<proteinExistence type="inferred from homology"/>
<dbReference type="PANTHER" id="PTHR14363">
    <property type="entry name" value="HEPARANASE-RELATED"/>
    <property type="match status" value="1"/>
</dbReference>
<evidence type="ECO:0000256" key="2">
    <source>
        <dbReference type="SAM" id="Phobius"/>
    </source>
</evidence>
<dbReference type="AlphaFoldDB" id="A0AAP0B2S0"/>
<comment type="similarity">
    <text evidence="1">Belongs to the glycosyl hydrolase 79 family.</text>
</comment>
<feature type="transmembrane region" description="Helical" evidence="2">
    <location>
        <begin position="79"/>
        <end position="99"/>
    </location>
</feature>
<keyword evidence="5" id="KW-1185">Reference proteome</keyword>
<keyword evidence="2" id="KW-0472">Membrane</keyword>
<evidence type="ECO:0000313" key="5">
    <source>
        <dbReference type="Proteomes" id="UP001418222"/>
    </source>
</evidence>
<dbReference type="InterPro" id="IPR017853">
    <property type="entry name" value="GH"/>
</dbReference>
<keyword evidence="2" id="KW-0812">Transmembrane</keyword>
<feature type="signal peptide" evidence="3">
    <location>
        <begin position="1"/>
        <end position="25"/>
    </location>
</feature>
<sequence>MAGVEVLRLLVVLFVVLSAASPGAAWVAEGEEVISKGTAVVDGSAAIATTDNEFICATLDWWPPEKCDYGSCSWGQASVLNLVIISVITNFLALLRIIFVLMKIMLHGDFVAGSNEPHSSFSPLRLRVGGSLDDKVIYESGGNARRPCVPFVKNDSALFEFNDGCLPLKRWDHLNSFFKKTGAQVIFGLNALNGRVPMQDGSVGGPWNHKNAESLIRYTAMKGYNIFGWELGNELSGKGIRVRVDVAQYAADLISLKKVVDEIHNGDKVKPLLIAPGGNFETEWYSEFIDMTKASSSLDVITHHMYILGPGVDDHLVKKILNPSFLDRNVSTFSNLREVIRKSGAAATAWVGEAGGAYNSGRHLRAAESDCLSFAYRSLAARITSMEFCCVVALHCCASWGDMATLPLLSCCSSIFLLRFLLAEKP</sequence>
<feature type="chain" id="PRO_5043004310" evidence="3">
    <location>
        <begin position="26"/>
        <end position="426"/>
    </location>
</feature>
<dbReference type="GO" id="GO:0016020">
    <property type="term" value="C:membrane"/>
    <property type="evidence" value="ECO:0007669"/>
    <property type="project" value="InterPro"/>
</dbReference>